<reference evidence="2 3" key="1">
    <citation type="submission" date="2025-04" db="UniProtKB">
        <authorList>
            <consortium name="RefSeq"/>
        </authorList>
    </citation>
    <scope>IDENTIFICATION</scope>
</reference>
<dbReference type="RefSeq" id="XP_015589268.1">
    <property type="nucleotide sequence ID" value="XM_015733782.2"/>
</dbReference>
<evidence type="ECO:0000313" key="1">
    <source>
        <dbReference type="Proteomes" id="UP000694920"/>
    </source>
</evidence>
<dbReference type="Proteomes" id="UP000694920">
    <property type="component" value="Unplaced"/>
</dbReference>
<name>A0AAJ7FFI6_CEPCN</name>
<evidence type="ECO:0000313" key="2">
    <source>
        <dbReference type="RefSeq" id="XP_015589258.1"/>
    </source>
</evidence>
<dbReference type="GeneID" id="107264940"/>
<dbReference type="KEGG" id="ccin:107264940"/>
<organism evidence="1 2">
    <name type="scientific">Cephus cinctus</name>
    <name type="common">Wheat stem sawfly</name>
    <dbReference type="NCBI Taxonomy" id="211228"/>
    <lineage>
        <taxon>Eukaryota</taxon>
        <taxon>Metazoa</taxon>
        <taxon>Ecdysozoa</taxon>
        <taxon>Arthropoda</taxon>
        <taxon>Hexapoda</taxon>
        <taxon>Insecta</taxon>
        <taxon>Pterygota</taxon>
        <taxon>Neoptera</taxon>
        <taxon>Endopterygota</taxon>
        <taxon>Hymenoptera</taxon>
        <taxon>Cephoidea</taxon>
        <taxon>Cephidae</taxon>
        <taxon>Cephus</taxon>
    </lineage>
</organism>
<sequence length="248" mass="28297">MFERKLKALDYIDWDKVNGNDVQHFRKLVTWLEDQKIRHYRIEDRKELRDINSENWPQTFAKYCSDVACPITTCPLDQLEWLLGFAIRLEFEDDHKNYQQATGNKAKNKQEAAVPCVKSSNPLDNLDFESNDFKNGVNVIAKILQVPQHPNHLITLEACSKIVCKRLNPSALENPNSVIVKGKAFPILEADLGFDMGDKVLNTAAKILRLLYIHDIRDLQTKINEAIVSVQNITANPKTDTKLGKVGI</sequence>
<protein>
    <submittedName>
        <fullName evidence="2 3">RNA transcription, translation and transport factor protein</fullName>
    </submittedName>
</protein>
<evidence type="ECO:0000313" key="3">
    <source>
        <dbReference type="RefSeq" id="XP_015589268.1"/>
    </source>
</evidence>
<proteinExistence type="predicted"/>
<dbReference type="Pfam" id="PF10036">
    <property type="entry name" value="RLL"/>
    <property type="match status" value="1"/>
</dbReference>
<gene>
    <name evidence="2 3" type="primary">LOC107264940</name>
</gene>
<dbReference type="InterPro" id="IPR019265">
    <property type="entry name" value="RTRAF"/>
</dbReference>
<accession>A0AAJ7FFI6</accession>
<dbReference type="RefSeq" id="XP_015589258.1">
    <property type="nucleotide sequence ID" value="XM_015733772.2"/>
</dbReference>
<keyword evidence="1" id="KW-1185">Reference proteome</keyword>
<dbReference type="AlphaFoldDB" id="A0AAJ7FFI6"/>
<dbReference type="PANTHER" id="PTHR15924">
    <property type="entry name" value="CLE"/>
    <property type="match status" value="1"/>
</dbReference>